<dbReference type="EnsemblProtists" id="EOD03928">
    <property type="protein sequence ID" value="EOD03928"/>
    <property type="gene ID" value="EMIHUDRAFT_221734"/>
</dbReference>
<dbReference type="Proteomes" id="UP000013827">
    <property type="component" value="Unassembled WGS sequence"/>
</dbReference>
<name>A0A0D3HY43_EMIH1</name>
<proteinExistence type="predicted"/>
<accession>A0A0D3HY43</accession>
<reference evidence="2" key="2">
    <citation type="submission" date="2024-10" db="UniProtKB">
        <authorList>
            <consortium name="EnsemblProtists"/>
        </authorList>
    </citation>
    <scope>IDENTIFICATION</scope>
</reference>
<dbReference type="RefSeq" id="XP_005756357.1">
    <property type="nucleotide sequence ID" value="XM_005756300.1"/>
</dbReference>
<feature type="compositionally biased region" description="Polar residues" evidence="1">
    <location>
        <begin position="59"/>
        <end position="77"/>
    </location>
</feature>
<sequence>MPAGPPPQSLAGEPAGGPSSRHMEREIAGAYTALLLGFLCRGVPAHCDVARAWPVESPSLGTSSDTGGSATQEWSELRVSSTAGAVSPACGGLPPECQ</sequence>
<keyword evidence="3" id="KW-1185">Reference proteome</keyword>
<evidence type="ECO:0000313" key="3">
    <source>
        <dbReference type="Proteomes" id="UP000013827"/>
    </source>
</evidence>
<reference evidence="3" key="1">
    <citation type="journal article" date="2013" name="Nature">
        <title>Pan genome of the phytoplankton Emiliania underpins its global distribution.</title>
        <authorList>
            <person name="Read B.A."/>
            <person name="Kegel J."/>
            <person name="Klute M.J."/>
            <person name="Kuo A."/>
            <person name="Lefebvre S.C."/>
            <person name="Maumus F."/>
            <person name="Mayer C."/>
            <person name="Miller J."/>
            <person name="Monier A."/>
            <person name="Salamov A."/>
            <person name="Young J."/>
            <person name="Aguilar M."/>
            <person name="Claverie J.M."/>
            <person name="Frickenhaus S."/>
            <person name="Gonzalez K."/>
            <person name="Herman E.K."/>
            <person name="Lin Y.C."/>
            <person name="Napier J."/>
            <person name="Ogata H."/>
            <person name="Sarno A.F."/>
            <person name="Shmutz J."/>
            <person name="Schroeder D."/>
            <person name="de Vargas C."/>
            <person name="Verret F."/>
            <person name="von Dassow P."/>
            <person name="Valentin K."/>
            <person name="Van de Peer Y."/>
            <person name="Wheeler G."/>
            <person name="Dacks J.B."/>
            <person name="Delwiche C.F."/>
            <person name="Dyhrman S.T."/>
            <person name="Glockner G."/>
            <person name="John U."/>
            <person name="Richards T."/>
            <person name="Worden A.Z."/>
            <person name="Zhang X."/>
            <person name="Grigoriev I.V."/>
            <person name="Allen A.E."/>
            <person name="Bidle K."/>
            <person name="Borodovsky M."/>
            <person name="Bowler C."/>
            <person name="Brownlee C."/>
            <person name="Cock J.M."/>
            <person name="Elias M."/>
            <person name="Gladyshev V.N."/>
            <person name="Groth M."/>
            <person name="Guda C."/>
            <person name="Hadaegh A."/>
            <person name="Iglesias-Rodriguez M.D."/>
            <person name="Jenkins J."/>
            <person name="Jones B.M."/>
            <person name="Lawson T."/>
            <person name="Leese F."/>
            <person name="Lindquist E."/>
            <person name="Lobanov A."/>
            <person name="Lomsadze A."/>
            <person name="Malik S.B."/>
            <person name="Marsh M.E."/>
            <person name="Mackinder L."/>
            <person name="Mock T."/>
            <person name="Mueller-Roeber B."/>
            <person name="Pagarete A."/>
            <person name="Parker M."/>
            <person name="Probert I."/>
            <person name="Quesneville H."/>
            <person name="Raines C."/>
            <person name="Rensing S.A."/>
            <person name="Riano-Pachon D.M."/>
            <person name="Richier S."/>
            <person name="Rokitta S."/>
            <person name="Shiraiwa Y."/>
            <person name="Soanes D.M."/>
            <person name="van der Giezen M."/>
            <person name="Wahlund T.M."/>
            <person name="Williams B."/>
            <person name="Wilson W."/>
            <person name="Wolfe G."/>
            <person name="Wurch L.L."/>
        </authorList>
    </citation>
    <scope>NUCLEOTIDE SEQUENCE</scope>
</reference>
<organism evidence="2 3">
    <name type="scientific">Emiliania huxleyi (strain CCMP1516)</name>
    <dbReference type="NCBI Taxonomy" id="280463"/>
    <lineage>
        <taxon>Eukaryota</taxon>
        <taxon>Haptista</taxon>
        <taxon>Haptophyta</taxon>
        <taxon>Prymnesiophyceae</taxon>
        <taxon>Isochrysidales</taxon>
        <taxon>Noelaerhabdaceae</taxon>
        <taxon>Emiliania</taxon>
    </lineage>
</organism>
<feature type="region of interest" description="Disordered" evidence="1">
    <location>
        <begin position="56"/>
        <end position="77"/>
    </location>
</feature>
<evidence type="ECO:0000256" key="1">
    <source>
        <dbReference type="SAM" id="MobiDB-lite"/>
    </source>
</evidence>
<dbReference type="HOGENOM" id="CLU_2337970_0_0_1"/>
<protein>
    <submittedName>
        <fullName evidence="2">Uncharacterized protein</fullName>
    </submittedName>
</protein>
<dbReference type="Gene3D" id="1.25.10.10">
    <property type="entry name" value="Leucine-rich Repeat Variant"/>
    <property type="match status" value="1"/>
</dbReference>
<dbReference type="InterPro" id="IPR011989">
    <property type="entry name" value="ARM-like"/>
</dbReference>
<dbReference type="AlphaFoldDB" id="A0A0D3HY43"/>
<evidence type="ECO:0000313" key="2">
    <source>
        <dbReference type="EnsemblProtists" id="EOD03928"/>
    </source>
</evidence>
<feature type="region of interest" description="Disordered" evidence="1">
    <location>
        <begin position="1"/>
        <end position="23"/>
    </location>
</feature>
<dbReference type="PaxDb" id="2903-EOD03928"/>
<dbReference type="GeneID" id="17250029"/>
<dbReference type="KEGG" id="ehx:EMIHUDRAFT_221734"/>